<keyword evidence="4 7" id="KW-0812">Transmembrane</keyword>
<evidence type="ECO:0000256" key="7">
    <source>
        <dbReference type="SAM" id="Phobius"/>
    </source>
</evidence>
<dbReference type="PANTHER" id="PTHR43663:SF1">
    <property type="entry name" value="CHROMATE TRANSPORTER"/>
    <property type="match status" value="1"/>
</dbReference>
<feature type="transmembrane region" description="Helical" evidence="7">
    <location>
        <begin position="7"/>
        <end position="28"/>
    </location>
</feature>
<evidence type="ECO:0000256" key="1">
    <source>
        <dbReference type="ARBA" id="ARBA00004651"/>
    </source>
</evidence>
<keyword evidence="6 7" id="KW-0472">Membrane</keyword>
<gene>
    <name evidence="8" type="ORF">IAC07_06255</name>
</gene>
<evidence type="ECO:0000256" key="5">
    <source>
        <dbReference type="ARBA" id="ARBA00022989"/>
    </source>
</evidence>
<comment type="similarity">
    <text evidence="2">Belongs to the chromate ion transporter (CHR) (TC 2.A.51) family.</text>
</comment>
<feature type="transmembrane region" description="Helical" evidence="7">
    <location>
        <begin position="115"/>
        <end position="138"/>
    </location>
</feature>
<dbReference type="Proteomes" id="UP000771749">
    <property type="component" value="Unassembled WGS sequence"/>
</dbReference>
<dbReference type="InterPro" id="IPR052518">
    <property type="entry name" value="CHR_Transporter"/>
</dbReference>
<accession>A0A940DP36</accession>
<dbReference type="GO" id="GO:0015109">
    <property type="term" value="F:chromate transmembrane transporter activity"/>
    <property type="evidence" value="ECO:0007669"/>
    <property type="project" value="InterPro"/>
</dbReference>
<dbReference type="AlphaFoldDB" id="A0A940DP36"/>
<name>A0A940DP36_9BACT</name>
<feature type="transmembrane region" description="Helical" evidence="7">
    <location>
        <begin position="150"/>
        <end position="181"/>
    </location>
</feature>
<reference evidence="8" key="1">
    <citation type="submission" date="2020-10" db="EMBL/GenBank/DDBJ databases">
        <authorList>
            <person name="Gilroy R."/>
        </authorList>
    </citation>
    <scope>NUCLEOTIDE SEQUENCE</scope>
    <source>
        <strain evidence="8">F1-3629</strain>
    </source>
</reference>
<feature type="transmembrane region" description="Helical" evidence="7">
    <location>
        <begin position="79"/>
        <end position="103"/>
    </location>
</feature>
<reference evidence="8" key="2">
    <citation type="journal article" date="2021" name="PeerJ">
        <title>Extensive microbial diversity within the chicken gut microbiome revealed by metagenomics and culture.</title>
        <authorList>
            <person name="Gilroy R."/>
            <person name="Ravi A."/>
            <person name="Getino M."/>
            <person name="Pursley I."/>
            <person name="Horton D.L."/>
            <person name="Alikhan N.F."/>
            <person name="Baker D."/>
            <person name="Gharbi K."/>
            <person name="Hall N."/>
            <person name="Watson M."/>
            <person name="Adriaenssens E.M."/>
            <person name="Foster-Nyarko E."/>
            <person name="Jarju S."/>
            <person name="Secka A."/>
            <person name="Antonio M."/>
            <person name="Oren A."/>
            <person name="Chaudhuri R.R."/>
            <person name="La Ragione R."/>
            <person name="Hildebrand F."/>
            <person name="Pallen M.J."/>
        </authorList>
    </citation>
    <scope>NUCLEOTIDE SEQUENCE</scope>
    <source>
        <strain evidence="8">F1-3629</strain>
    </source>
</reference>
<proteinExistence type="inferred from homology"/>
<evidence type="ECO:0000256" key="4">
    <source>
        <dbReference type="ARBA" id="ARBA00022692"/>
    </source>
</evidence>
<evidence type="ECO:0000256" key="3">
    <source>
        <dbReference type="ARBA" id="ARBA00022475"/>
    </source>
</evidence>
<dbReference type="InterPro" id="IPR003370">
    <property type="entry name" value="Chromate_transpt"/>
</dbReference>
<evidence type="ECO:0000313" key="9">
    <source>
        <dbReference type="Proteomes" id="UP000771749"/>
    </source>
</evidence>
<organism evidence="8 9">
    <name type="scientific">Candidatus Cryptobacteroides gallistercoris</name>
    <dbReference type="NCBI Taxonomy" id="2840765"/>
    <lineage>
        <taxon>Bacteria</taxon>
        <taxon>Pseudomonadati</taxon>
        <taxon>Bacteroidota</taxon>
        <taxon>Bacteroidia</taxon>
        <taxon>Bacteroidales</taxon>
        <taxon>Candidatus Cryptobacteroides</taxon>
    </lineage>
</organism>
<sequence>MIYLELFTTFFMIGLFTIGGGYAMLSLIQAQVVTIHNWIDEKTFTDIVAISQMTPGPVGINSATYVGYTVVQQTGASEFMSILGSFCATVAVVLPSFIIVLGICRMYSRFKNNSVFEGLMSGIKPAVAGLIGAAAIILMTKENFPDWKSWVLFAAAFAASWWGKANPIAVIVAGGVFGLILY</sequence>
<keyword evidence="5 7" id="KW-1133">Transmembrane helix</keyword>
<dbReference type="GO" id="GO:0005886">
    <property type="term" value="C:plasma membrane"/>
    <property type="evidence" value="ECO:0007669"/>
    <property type="project" value="UniProtKB-SubCell"/>
</dbReference>
<evidence type="ECO:0000256" key="2">
    <source>
        <dbReference type="ARBA" id="ARBA00005262"/>
    </source>
</evidence>
<dbReference type="Pfam" id="PF02417">
    <property type="entry name" value="Chromate_transp"/>
    <property type="match status" value="1"/>
</dbReference>
<evidence type="ECO:0000256" key="6">
    <source>
        <dbReference type="ARBA" id="ARBA00023136"/>
    </source>
</evidence>
<dbReference type="PANTHER" id="PTHR43663">
    <property type="entry name" value="CHROMATE TRANSPORT PROTEIN-RELATED"/>
    <property type="match status" value="1"/>
</dbReference>
<evidence type="ECO:0000313" key="8">
    <source>
        <dbReference type="EMBL" id="MBO8454306.1"/>
    </source>
</evidence>
<protein>
    <submittedName>
        <fullName evidence="8">Chromate transporter</fullName>
    </submittedName>
</protein>
<comment type="subcellular location">
    <subcellularLocation>
        <location evidence="1">Cell membrane</location>
        <topology evidence="1">Multi-pass membrane protein</topology>
    </subcellularLocation>
</comment>
<comment type="caution">
    <text evidence="8">The sequence shown here is derived from an EMBL/GenBank/DDBJ whole genome shotgun (WGS) entry which is preliminary data.</text>
</comment>
<dbReference type="EMBL" id="JADIMJ010000093">
    <property type="protein sequence ID" value="MBO8454306.1"/>
    <property type="molecule type" value="Genomic_DNA"/>
</dbReference>
<keyword evidence="3" id="KW-1003">Cell membrane</keyword>